<accession>A0A7W7IC83</accession>
<evidence type="ECO:0000313" key="3">
    <source>
        <dbReference type="EMBL" id="GAA0598085.1"/>
    </source>
</evidence>
<reference evidence="3" key="4">
    <citation type="submission" date="2023-12" db="EMBL/GenBank/DDBJ databases">
        <authorList>
            <person name="Sun Q."/>
            <person name="Inoue M."/>
        </authorList>
    </citation>
    <scope>NUCLEOTIDE SEQUENCE</scope>
    <source>
        <strain evidence="3">JCM 10667</strain>
    </source>
</reference>
<reference evidence="4 5" key="3">
    <citation type="submission" date="2020-08" db="EMBL/GenBank/DDBJ databases">
        <title>Sequencing the genomes of 1000 actinobacteria strains.</title>
        <authorList>
            <person name="Klenk H.-P."/>
        </authorList>
    </citation>
    <scope>NUCLEOTIDE SEQUENCE [LARGE SCALE GENOMIC DNA]</scope>
    <source>
        <strain evidence="4 5">DSM 44772</strain>
    </source>
</reference>
<dbReference type="EMBL" id="BAAAHD010000091">
    <property type="protein sequence ID" value="GAA0598085.1"/>
    <property type="molecule type" value="Genomic_DNA"/>
</dbReference>
<evidence type="ECO:0000256" key="1">
    <source>
        <dbReference type="SAM" id="MobiDB-lite"/>
    </source>
</evidence>
<organism evidence="4 5">
    <name type="scientific">Actinomadura livida</name>
    <dbReference type="NCBI Taxonomy" id="79909"/>
    <lineage>
        <taxon>Bacteria</taxon>
        <taxon>Bacillati</taxon>
        <taxon>Actinomycetota</taxon>
        <taxon>Actinomycetes</taxon>
        <taxon>Streptosporangiales</taxon>
        <taxon>Thermomonosporaceae</taxon>
        <taxon>Actinomadura</taxon>
    </lineage>
</organism>
<dbReference type="AlphaFoldDB" id="A0A7W7IC83"/>
<protein>
    <submittedName>
        <fullName evidence="4">Uncharacterized protein</fullName>
    </submittedName>
</protein>
<reference evidence="3" key="1">
    <citation type="journal article" date="2014" name="Int. J. Syst. Evol. Microbiol.">
        <title>Complete genome of a new Firmicutes species belonging to the dominant human colonic microbiota ('Ruminococcus bicirculans') reveals two chromosomes and a selective capacity to utilize plant glucans.</title>
        <authorList>
            <consortium name="NISC Comparative Sequencing Program"/>
            <person name="Wegmann U."/>
            <person name="Louis P."/>
            <person name="Goesmann A."/>
            <person name="Henrissat B."/>
            <person name="Duncan S.H."/>
            <person name="Flint H.J."/>
        </authorList>
    </citation>
    <scope>NUCLEOTIDE SEQUENCE</scope>
    <source>
        <strain evidence="3">JCM 10667</strain>
    </source>
</reference>
<dbReference type="InterPro" id="IPR045728">
    <property type="entry name" value="DUF6082"/>
</dbReference>
<feature type="transmembrane region" description="Helical" evidence="2">
    <location>
        <begin position="64"/>
        <end position="86"/>
    </location>
</feature>
<dbReference type="Proteomes" id="UP000549343">
    <property type="component" value="Unassembled WGS sequence"/>
</dbReference>
<dbReference type="EMBL" id="JACHMV010000001">
    <property type="protein sequence ID" value="MBB4774432.1"/>
    <property type="molecule type" value="Genomic_DNA"/>
</dbReference>
<comment type="caution">
    <text evidence="4">The sequence shown here is derived from an EMBL/GenBank/DDBJ whole genome shotgun (WGS) entry which is preliminary data.</text>
</comment>
<feature type="region of interest" description="Disordered" evidence="1">
    <location>
        <begin position="124"/>
        <end position="146"/>
    </location>
</feature>
<dbReference type="Proteomes" id="UP001501427">
    <property type="component" value="Unassembled WGS sequence"/>
</dbReference>
<reference evidence="6" key="2">
    <citation type="journal article" date="2019" name="Int. J. Syst. Evol. Microbiol.">
        <title>The Global Catalogue of Microorganisms (GCM) 10K type strain sequencing project: providing services to taxonomists for standard genome sequencing and annotation.</title>
        <authorList>
            <consortium name="The Broad Institute Genomics Platform"/>
            <consortium name="The Broad Institute Genome Sequencing Center for Infectious Disease"/>
            <person name="Wu L."/>
            <person name="Ma J."/>
        </authorList>
    </citation>
    <scope>NUCLEOTIDE SEQUENCE [LARGE SCALE GENOMIC DNA]</scope>
    <source>
        <strain evidence="6">JCM 10667</strain>
    </source>
</reference>
<keyword evidence="2" id="KW-0812">Transmembrane</keyword>
<gene>
    <name evidence="4" type="ORF">F4557_002850</name>
    <name evidence="3" type="ORF">GCM10009546_70160</name>
</gene>
<keyword evidence="2" id="KW-1133">Transmembrane helix</keyword>
<feature type="compositionally biased region" description="Polar residues" evidence="1">
    <location>
        <begin position="132"/>
        <end position="142"/>
    </location>
</feature>
<feature type="transmembrane region" description="Helical" evidence="2">
    <location>
        <begin position="21"/>
        <end position="44"/>
    </location>
</feature>
<keyword evidence="6" id="KW-1185">Reference proteome</keyword>
<proteinExistence type="predicted"/>
<dbReference type="RefSeq" id="WP_184883080.1">
    <property type="nucleotide sequence ID" value="NZ_BAAAHD010000091.1"/>
</dbReference>
<sequence>MADVPNVSFWERGERQQVRRWPLGGGAALLFLGMGLVAASPVMLYRLGVAGGVEWDEIGAIGDAHGAAATLLTAVSLVGITVSLLLGAKDSRTNRAQAVRTFHFKLVRMQLEGPELQWAKASARRPAMKDTPTGSGPTNPAGTETLGIARRGGRGEAVVARAAVDGPGGRIGGRGDGVEAVPGEQVVDRARRPPGQCRWCP</sequence>
<evidence type="ECO:0000313" key="5">
    <source>
        <dbReference type="Proteomes" id="UP000549343"/>
    </source>
</evidence>
<evidence type="ECO:0000313" key="6">
    <source>
        <dbReference type="Proteomes" id="UP001501427"/>
    </source>
</evidence>
<keyword evidence="2" id="KW-0472">Membrane</keyword>
<evidence type="ECO:0000256" key="2">
    <source>
        <dbReference type="SAM" id="Phobius"/>
    </source>
</evidence>
<name>A0A7W7IC83_9ACTN</name>
<evidence type="ECO:0000313" key="4">
    <source>
        <dbReference type="EMBL" id="MBB4774432.1"/>
    </source>
</evidence>
<dbReference type="Pfam" id="PF19560">
    <property type="entry name" value="DUF6082"/>
    <property type="match status" value="1"/>
</dbReference>